<evidence type="ECO:0000256" key="1">
    <source>
        <dbReference type="ARBA" id="ARBA00004571"/>
    </source>
</evidence>
<evidence type="ECO:0000259" key="15">
    <source>
        <dbReference type="Pfam" id="PF07715"/>
    </source>
</evidence>
<feature type="chain" id="PRO_5007141320" description="TonB-dependent receptor" evidence="13">
    <location>
        <begin position="34"/>
        <end position="702"/>
    </location>
</feature>
<dbReference type="Pfam" id="PF07715">
    <property type="entry name" value="Plug"/>
    <property type="match status" value="1"/>
</dbReference>
<keyword evidence="10 11" id="KW-0998">Cell outer membrane</keyword>
<evidence type="ECO:0000256" key="2">
    <source>
        <dbReference type="ARBA" id="ARBA00022448"/>
    </source>
</evidence>
<evidence type="ECO:0000256" key="5">
    <source>
        <dbReference type="ARBA" id="ARBA00022692"/>
    </source>
</evidence>
<proteinExistence type="inferred from homology"/>
<dbReference type="CDD" id="cd01347">
    <property type="entry name" value="ligand_gated_channel"/>
    <property type="match status" value="1"/>
</dbReference>
<feature type="domain" description="TonB-dependent receptor plug" evidence="15">
    <location>
        <begin position="66"/>
        <end position="171"/>
    </location>
</feature>
<dbReference type="Gene3D" id="2.40.170.20">
    <property type="entry name" value="TonB-dependent receptor, beta-barrel domain"/>
    <property type="match status" value="1"/>
</dbReference>
<evidence type="ECO:0000313" key="16">
    <source>
        <dbReference type="EMBL" id="AMD91773.1"/>
    </source>
</evidence>
<keyword evidence="13" id="KW-0732">Signal</keyword>
<evidence type="ECO:0000256" key="13">
    <source>
        <dbReference type="SAM" id="SignalP"/>
    </source>
</evidence>
<dbReference type="Proteomes" id="UP000063964">
    <property type="component" value="Chromosome"/>
</dbReference>
<dbReference type="InterPro" id="IPR000531">
    <property type="entry name" value="Beta-barrel_TonB"/>
</dbReference>
<feature type="domain" description="TonB-dependent receptor-like beta-barrel" evidence="14">
    <location>
        <begin position="249"/>
        <end position="670"/>
    </location>
</feature>
<dbReference type="RefSeq" id="WP_066601873.1">
    <property type="nucleotide sequence ID" value="NZ_CP014230.1"/>
</dbReference>
<dbReference type="AlphaFoldDB" id="A0A109W5C9"/>
<accession>A0A109W5C9</accession>
<sequence length="702" mass="77869">MAKKMYVSNLRKKIILAAVIVFSVLCLSEYVLAQPPDTTEKITPTTKKQYTLPTITVTADKREIDVQKLPMSVQVITDQQLEDSSMKTIGDVLQHIPNLMVNSSFVGLSYMSFRGSGTSEASETAPLAIYLDGVPIDPSTALDLNLLDIERVEILRGVQSVLYGKNVLGGIVNVISKKPGNTNQGKFSLRGESYGTAAASGIFRGSIVEDKLFFSLAGELYKTDGFMKSEVSAGRNKRDSGRFKGQIYTTPTDDSEFSVYLNYSKVNSGFPPYKWGEHPGTASNAAMSSDDQNLEQMSAALHGKIDFSSLAVESVSTFRHMTQDALHDYSHVPAFQGFAWLNAGRKQNEATQEIRLKSPDSSENNPFKWLTGAYVGYLNRDQDLTYGGGILDQSQTHREYSTDFALFGQIDIPLTESLTLTPGVRWHYTNKSAAIRNSMASMFMNTSLNKHERGNWHELLPKLTLSYAITDNHTVYAGVSRSFLPGGFNYLASGVATSDLKYDSQKAWNYEAGAKTSWLDKRITASVTFFYIDTEKMQVSILDPLTYDFTVKNAGATTSYGMELDLAARIAEGLSTDASLGCTHATFDSYNDGRADYSGNDVPISPRFTAQVGLTYRHEDGFFARAEMQHFGKSYWDASNEGSRSAFQLVNARLGYEAENFEAYIYGKNIFGERYYSHYLPSSNTGIMGDPQRFGIEFVYKF</sequence>
<dbReference type="KEGG" id="doa:AXF15_00660"/>
<dbReference type="InterPro" id="IPR039426">
    <property type="entry name" value="TonB-dep_rcpt-like"/>
</dbReference>
<evidence type="ECO:0000256" key="9">
    <source>
        <dbReference type="ARBA" id="ARBA00023136"/>
    </source>
</evidence>
<evidence type="ECO:0000256" key="12">
    <source>
        <dbReference type="RuleBase" id="RU003357"/>
    </source>
</evidence>
<keyword evidence="4" id="KW-0410">Iron transport</keyword>
<reference evidence="17" key="1">
    <citation type="submission" date="2016-02" db="EMBL/GenBank/DDBJ databases">
        <authorList>
            <person name="Holder M.E."/>
            <person name="Ajami N.J."/>
            <person name="Petrosino J.F."/>
        </authorList>
    </citation>
    <scope>NUCLEOTIDE SEQUENCE [LARGE SCALE GENOMIC DNA]</scope>
    <source>
        <strain evidence="17">DSM 12838</strain>
    </source>
</reference>
<dbReference type="PANTHER" id="PTHR32552:SF81">
    <property type="entry name" value="TONB-DEPENDENT OUTER MEMBRANE RECEPTOR"/>
    <property type="match status" value="1"/>
</dbReference>
<dbReference type="PROSITE" id="PS52016">
    <property type="entry name" value="TONB_DEPENDENT_REC_3"/>
    <property type="match status" value="1"/>
</dbReference>
<organism evidence="16 17">
    <name type="scientific">Desulfomicrobium orale DSM 12838</name>
    <dbReference type="NCBI Taxonomy" id="888061"/>
    <lineage>
        <taxon>Bacteria</taxon>
        <taxon>Pseudomonadati</taxon>
        <taxon>Thermodesulfobacteriota</taxon>
        <taxon>Desulfovibrionia</taxon>
        <taxon>Desulfovibrionales</taxon>
        <taxon>Desulfomicrobiaceae</taxon>
        <taxon>Desulfomicrobium</taxon>
    </lineage>
</organism>
<dbReference type="GO" id="GO:0009279">
    <property type="term" value="C:cell outer membrane"/>
    <property type="evidence" value="ECO:0007669"/>
    <property type="project" value="UniProtKB-SubCell"/>
</dbReference>
<evidence type="ECO:0000256" key="11">
    <source>
        <dbReference type="PROSITE-ProRule" id="PRU01360"/>
    </source>
</evidence>
<evidence type="ECO:0000256" key="8">
    <source>
        <dbReference type="ARBA" id="ARBA00023077"/>
    </source>
</evidence>
<keyword evidence="6" id="KW-0408">Iron</keyword>
<comment type="similarity">
    <text evidence="11 12">Belongs to the TonB-dependent receptor family.</text>
</comment>
<evidence type="ECO:0008006" key="18">
    <source>
        <dbReference type="Google" id="ProtNLM"/>
    </source>
</evidence>
<comment type="subcellular location">
    <subcellularLocation>
        <location evidence="1 11">Cell outer membrane</location>
        <topology evidence="1 11">Multi-pass membrane protein</topology>
    </subcellularLocation>
</comment>
<evidence type="ECO:0000256" key="7">
    <source>
        <dbReference type="ARBA" id="ARBA00023065"/>
    </source>
</evidence>
<dbReference type="EMBL" id="CP014230">
    <property type="protein sequence ID" value="AMD91773.1"/>
    <property type="molecule type" value="Genomic_DNA"/>
</dbReference>
<gene>
    <name evidence="16" type="ORF">AXF15_00660</name>
</gene>
<keyword evidence="3 11" id="KW-1134">Transmembrane beta strand</keyword>
<dbReference type="InterPro" id="IPR012910">
    <property type="entry name" value="Plug_dom"/>
</dbReference>
<dbReference type="Pfam" id="PF00593">
    <property type="entry name" value="TonB_dep_Rec_b-barrel"/>
    <property type="match status" value="1"/>
</dbReference>
<keyword evidence="5 11" id="KW-0812">Transmembrane</keyword>
<evidence type="ECO:0000256" key="10">
    <source>
        <dbReference type="ARBA" id="ARBA00023237"/>
    </source>
</evidence>
<evidence type="ECO:0000259" key="14">
    <source>
        <dbReference type="Pfam" id="PF00593"/>
    </source>
</evidence>
<dbReference type="STRING" id="888061.AXF15_00660"/>
<dbReference type="SUPFAM" id="SSF56935">
    <property type="entry name" value="Porins"/>
    <property type="match status" value="1"/>
</dbReference>
<keyword evidence="2 11" id="KW-0813">Transport</keyword>
<keyword evidence="17" id="KW-1185">Reference proteome</keyword>
<keyword evidence="8 12" id="KW-0798">TonB box</keyword>
<evidence type="ECO:0000313" key="17">
    <source>
        <dbReference type="Proteomes" id="UP000063964"/>
    </source>
</evidence>
<evidence type="ECO:0000256" key="6">
    <source>
        <dbReference type="ARBA" id="ARBA00023004"/>
    </source>
</evidence>
<evidence type="ECO:0000256" key="4">
    <source>
        <dbReference type="ARBA" id="ARBA00022496"/>
    </source>
</evidence>
<dbReference type="GO" id="GO:0006826">
    <property type="term" value="P:iron ion transport"/>
    <property type="evidence" value="ECO:0007669"/>
    <property type="project" value="UniProtKB-KW"/>
</dbReference>
<protein>
    <recommendedName>
        <fullName evidence="18">TonB-dependent receptor</fullName>
    </recommendedName>
</protein>
<keyword evidence="7" id="KW-0406">Ion transport</keyword>
<keyword evidence="9 11" id="KW-0472">Membrane</keyword>
<dbReference type="PANTHER" id="PTHR32552">
    <property type="entry name" value="FERRICHROME IRON RECEPTOR-RELATED"/>
    <property type="match status" value="1"/>
</dbReference>
<evidence type="ECO:0000256" key="3">
    <source>
        <dbReference type="ARBA" id="ARBA00022452"/>
    </source>
</evidence>
<dbReference type="InterPro" id="IPR036942">
    <property type="entry name" value="Beta-barrel_TonB_sf"/>
</dbReference>
<name>A0A109W5C9_9BACT</name>
<feature type="signal peptide" evidence="13">
    <location>
        <begin position="1"/>
        <end position="33"/>
    </location>
</feature>